<keyword evidence="4" id="KW-1185">Reference proteome</keyword>
<reference evidence="3 4" key="1">
    <citation type="submission" date="2024-07" db="EMBL/GenBank/DDBJ databases">
        <title>Section-level genome sequencing and comparative genomics of Aspergillus sections Usti and Cavernicolus.</title>
        <authorList>
            <consortium name="Lawrence Berkeley National Laboratory"/>
            <person name="Nybo J.L."/>
            <person name="Vesth T.C."/>
            <person name="Theobald S."/>
            <person name="Frisvad J.C."/>
            <person name="Larsen T.O."/>
            <person name="Kjaerboelling I."/>
            <person name="Rothschild-Mancinelli K."/>
            <person name="Lyhne E.K."/>
            <person name="Kogle M.E."/>
            <person name="Barry K."/>
            <person name="Clum A."/>
            <person name="Na H."/>
            <person name="Ledsgaard L."/>
            <person name="Lin J."/>
            <person name="Lipzen A."/>
            <person name="Kuo A."/>
            <person name="Riley R."/>
            <person name="Mondo S."/>
            <person name="Labutti K."/>
            <person name="Haridas S."/>
            <person name="Pangalinan J."/>
            <person name="Salamov A.A."/>
            <person name="Simmons B.A."/>
            <person name="Magnuson J.K."/>
            <person name="Chen J."/>
            <person name="Drula E."/>
            <person name="Henrissat B."/>
            <person name="Wiebenga A."/>
            <person name="Lubbers R.J."/>
            <person name="Gomes A.C."/>
            <person name="Makela M.R."/>
            <person name="Stajich J."/>
            <person name="Grigoriev I.V."/>
            <person name="Mortensen U.H."/>
            <person name="De Vries R.P."/>
            <person name="Baker S.E."/>
            <person name="Andersen M.R."/>
        </authorList>
    </citation>
    <scope>NUCLEOTIDE SEQUENCE [LARGE SCALE GENOMIC DNA]</scope>
    <source>
        <strain evidence="3 4">CBS 123904</strain>
    </source>
</reference>
<proteinExistence type="predicted"/>
<evidence type="ECO:0000313" key="4">
    <source>
        <dbReference type="Proteomes" id="UP001610446"/>
    </source>
</evidence>
<evidence type="ECO:0000256" key="2">
    <source>
        <dbReference type="SAM" id="SignalP"/>
    </source>
</evidence>
<feature type="region of interest" description="Disordered" evidence="1">
    <location>
        <begin position="353"/>
        <end position="403"/>
    </location>
</feature>
<name>A0ABR4KWE9_9EURO</name>
<keyword evidence="2" id="KW-0732">Signal</keyword>
<gene>
    <name evidence="3" type="ORF">BJY01DRAFT_242634</name>
</gene>
<organism evidence="3 4">
    <name type="scientific">Aspergillus pseudoustus</name>
    <dbReference type="NCBI Taxonomy" id="1810923"/>
    <lineage>
        <taxon>Eukaryota</taxon>
        <taxon>Fungi</taxon>
        <taxon>Dikarya</taxon>
        <taxon>Ascomycota</taxon>
        <taxon>Pezizomycotina</taxon>
        <taxon>Eurotiomycetes</taxon>
        <taxon>Eurotiomycetidae</taxon>
        <taxon>Eurotiales</taxon>
        <taxon>Aspergillaceae</taxon>
        <taxon>Aspergillus</taxon>
        <taxon>Aspergillus subgen. Nidulantes</taxon>
    </lineage>
</organism>
<evidence type="ECO:0000256" key="1">
    <source>
        <dbReference type="SAM" id="MobiDB-lite"/>
    </source>
</evidence>
<feature type="signal peptide" evidence="2">
    <location>
        <begin position="1"/>
        <end position="22"/>
    </location>
</feature>
<evidence type="ECO:0008006" key="5">
    <source>
        <dbReference type="Google" id="ProtNLM"/>
    </source>
</evidence>
<feature type="chain" id="PRO_5046224678" description="GPI-anchored cell wall organization protein Ecm33" evidence="2">
    <location>
        <begin position="23"/>
        <end position="427"/>
    </location>
</feature>
<sequence>MKYCSTLVIGLGIWDLPLGALARECSTTESEQILQLTSPDQLDVFEGCTIITGHIAIEPSYSGDLILNGVTEFPGNISTSGDSPLGLGLVELPNLVELGAVNLSSVANVHLPKLERAVDIVLVQPGRSGEVDLGSLVEANNVKIRGSWTSINVSSLQTVGQVAQFCGSQFCRMNSNEEYPFISVDLPELVTTNYLELGVSVESVSVPLLEVIGHQEPEVQHVQGLTLNILENTGKDLDFNAPKLHTINGTLEVNGGVSGLSLGALNDGSVGITLNSRASPGLNVYSTLKTPRHLYIWGNLASIYLPSFDYDGTFGFSIDYINDIPCNETLYNLWQIFPNPSADNYCDEIEIQDEEPSDEVPEDTDDTTTDTTITDESNNTGAEGTEPQSGNDDNSEEFVSGDGAGMVLPRGGVTMIAATIISSWFSF</sequence>
<protein>
    <recommendedName>
        <fullName evidence="5">GPI-anchored cell wall organization protein Ecm33</fullName>
    </recommendedName>
</protein>
<dbReference type="EMBL" id="JBFXLU010000006">
    <property type="protein sequence ID" value="KAL2856582.1"/>
    <property type="molecule type" value="Genomic_DNA"/>
</dbReference>
<accession>A0ABR4KWE9</accession>
<dbReference type="Proteomes" id="UP001610446">
    <property type="component" value="Unassembled WGS sequence"/>
</dbReference>
<evidence type="ECO:0000313" key="3">
    <source>
        <dbReference type="EMBL" id="KAL2856582.1"/>
    </source>
</evidence>
<comment type="caution">
    <text evidence="3">The sequence shown here is derived from an EMBL/GenBank/DDBJ whole genome shotgun (WGS) entry which is preliminary data.</text>
</comment>
<feature type="compositionally biased region" description="Polar residues" evidence="1">
    <location>
        <begin position="378"/>
        <end position="392"/>
    </location>
</feature>
<feature type="compositionally biased region" description="Acidic residues" evidence="1">
    <location>
        <begin position="353"/>
        <end position="368"/>
    </location>
</feature>